<reference evidence="4" key="1">
    <citation type="journal article" date="2020" name="Stud. Mycol.">
        <title>101 Dothideomycetes genomes: A test case for predicting lifestyles and emergence of pathogens.</title>
        <authorList>
            <person name="Haridas S."/>
            <person name="Albert R."/>
            <person name="Binder M."/>
            <person name="Bloem J."/>
            <person name="LaButti K."/>
            <person name="Salamov A."/>
            <person name="Andreopoulos B."/>
            <person name="Baker S."/>
            <person name="Barry K."/>
            <person name="Bills G."/>
            <person name="Bluhm B."/>
            <person name="Cannon C."/>
            <person name="Castanera R."/>
            <person name="Culley D."/>
            <person name="Daum C."/>
            <person name="Ezra D."/>
            <person name="Gonzalez J."/>
            <person name="Henrissat B."/>
            <person name="Kuo A."/>
            <person name="Liang C."/>
            <person name="Lipzen A."/>
            <person name="Lutzoni F."/>
            <person name="Magnuson J."/>
            <person name="Mondo S."/>
            <person name="Nolan M."/>
            <person name="Ohm R."/>
            <person name="Pangilinan J."/>
            <person name="Park H.-J."/>
            <person name="Ramirez L."/>
            <person name="Alfaro M."/>
            <person name="Sun H."/>
            <person name="Tritt A."/>
            <person name="Yoshinaga Y."/>
            <person name="Zwiers L.-H."/>
            <person name="Turgeon B."/>
            <person name="Goodwin S."/>
            <person name="Spatafora J."/>
            <person name="Crous P."/>
            <person name="Grigoriev I."/>
        </authorList>
    </citation>
    <scope>NUCLEOTIDE SEQUENCE [LARGE SCALE GENOMIC DNA]</scope>
    <source>
        <strain evidence="4">CBS 304.66</strain>
    </source>
</reference>
<dbReference type="AlphaFoldDB" id="A0A9P4MW00"/>
<name>A0A9P4MW00_9PLEO</name>
<evidence type="ECO:0000256" key="1">
    <source>
        <dbReference type="SAM" id="Coils"/>
    </source>
</evidence>
<feature type="region of interest" description="Disordered" evidence="2">
    <location>
        <begin position="67"/>
        <end position="100"/>
    </location>
</feature>
<proteinExistence type="predicted"/>
<keyword evidence="4" id="KW-1185">Reference proteome</keyword>
<dbReference type="Gene3D" id="1.20.910.10">
    <property type="entry name" value="Heme oxygenase-like"/>
    <property type="match status" value="1"/>
</dbReference>
<comment type="caution">
    <text evidence="3">The sequence shown here is derived from an EMBL/GenBank/DDBJ whole genome shotgun (WGS) entry which is preliminary data.</text>
</comment>
<feature type="region of interest" description="Disordered" evidence="2">
    <location>
        <begin position="176"/>
        <end position="226"/>
    </location>
</feature>
<dbReference type="InterPro" id="IPR053261">
    <property type="entry name" value="Polyketide-peptide_reg"/>
</dbReference>
<accession>A0A9P4MW00</accession>
<dbReference type="EMBL" id="ML986704">
    <property type="protein sequence ID" value="KAF2259635.1"/>
    <property type="molecule type" value="Genomic_DNA"/>
</dbReference>
<evidence type="ECO:0000256" key="2">
    <source>
        <dbReference type="SAM" id="MobiDB-lite"/>
    </source>
</evidence>
<dbReference type="Proteomes" id="UP000800093">
    <property type="component" value="Unassembled WGS sequence"/>
</dbReference>
<feature type="compositionally biased region" description="Pro residues" evidence="2">
    <location>
        <begin position="210"/>
        <end position="220"/>
    </location>
</feature>
<evidence type="ECO:0000313" key="4">
    <source>
        <dbReference type="Proteomes" id="UP000800093"/>
    </source>
</evidence>
<keyword evidence="1" id="KW-0175">Coiled coil</keyword>
<feature type="coiled-coil region" evidence="1">
    <location>
        <begin position="305"/>
        <end position="332"/>
    </location>
</feature>
<feature type="region of interest" description="Disordered" evidence="2">
    <location>
        <begin position="489"/>
        <end position="535"/>
    </location>
</feature>
<protein>
    <submittedName>
        <fullName evidence="3">Heme oxygenase-like protein</fullName>
    </submittedName>
</protein>
<dbReference type="OrthoDB" id="3776116at2759"/>
<dbReference type="CDD" id="cd19357">
    <property type="entry name" value="TenA_E_At3g16990-like"/>
    <property type="match status" value="1"/>
</dbReference>
<organism evidence="3 4">
    <name type="scientific">Lojkania enalia</name>
    <dbReference type="NCBI Taxonomy" id="147567"/>
    <lineage>
        <taxon>Eukaryota</taxon>
        <taxon>Fungi</taxon>
        <taxon>Dikarya</taxon>
        <taxon>Ascomycota</taxon>
        <taxon>Pezizomycotina</taxon>
        <taxon>Dothideomycetes</taxon>
        <taxon>Pleosporomycetidae</taxon>
        <taxon>Pleosporales</taxon>
        <taxon>Pleosporales incertae sedis</taxon>
        <taxon>Lojkania</taxon>
    </lineage>
</organism>
<sequence>MPRPTDTYTHSQFEQIESVNLGGTVQCVHCKRWQGSARVLNRKKAHLQICPEYAAWRAAGNGQELAPPNSYNASGRRAVGDSCDLDDSSPPSRQSFTPTMQRPRWSVNMSKYFDEFFDDSLGHKQCARVRCRSCGFVRAKNATRQAEHLIQCKEFLSTTEAAELLASGSLALNEQQNQNPAVWSDARPNPDLLINRHGPNRPRGGTAPSGPGPRPFPTQTPQPAEAPSLAQHLLVQAEDLLTSATRHTFLSHAGCGSLTENALNQWLAQIGYVSRSLVSFTGALIGKIRIPETTNLERDSTFRCLDLLCSAVNNMKKELEFLEATKRKYGLEVNFDEPKPPTKGFIDLFNSASSPSATLLEGMVVLWAIEILFYNSFSYAGSFVTRTTPTPQQNPYCPLYSLPSGAPTISYGGQAKPRNGHATALREAFVENWKSENFGRFVDACRSIVDELVMAQTTGNGRAEMLACERVFKQAIWLWGQMFPEVTGMGEQNELDDGRNTQDNRDNGVMNGNGSADKPVEVDDDDDAHASADLS</sequence>
<dbReference type="PANTHER" id="PTHR41813:SF2">
    <property type="entry name" value="REGULATOR PAB1642, PUTATIVE (AFU_ORTHOLOGUE AFUA_3G11955)-RELATED"/>
    <property type="match status" value="1"/>
</dbReference>
<gene>
    <name evidence="3" type="ORF">CC78DRAFT_502839</name>
</gene>
<feature type="compositionally biased region" description="Basic and acidic residues" evidence="2">
    <location>
        <begin position="496"/>
        <end position="506"/>
    </location>
</feature>
<dbReference type="SUPFAM" id="SSF48613">
    <property type="entry name" value="Heme oxygenase-like"/>
    <property type="match status" value="1"/>
</dbReference>
<dbReference type="InterPro" id="IPR016084">
    <property type="entry name" value="Haem_Oase-like_multi-hlx"/>
</dbReference>
<evidence type="ECO:0000313" key="3">
    <source>
        <dbReference type="EMBL" id="KAF2259635.1"/>
    </source>
</evidence>
<dbReference type="PANTHER" id="PTHR41813">
    <property type="entry name" value="REGULATOR PAB1642, PUTATIVE (AFU_ORTHOLOGUE AFUA_3G11955)-RELATED"/>
    <property type="match status" value="1"/>
</dbReference>